<dbReference type="EMBL" id="JACRSQ010000010">
    <property type="protein sequence ID" value="MBC8543513.1"/>
    <property type="molecule type" value="Genomic_DNA"/>
</dbReference>
<comment type="caution">
    <text evidence="7">The sequence shown here is derived from an EMBL/GenBank/DDBJ whole genome shotgun (WGS) entry which is preliminary data.</text>
</comment>
<keyword evidence="8" id="KW-1185">Reference proteome</keyword>
<dbReference type="SUPFAM" id="SSF51215">
    <property type="entry name" value="Regulatory protein AraC"/>
    <property type="match status" value="1"/>
</dbReference>
<evidence type="ECO:0000313" key="7">
    <source>
        <dbReference type="EMBL" id="MBC8543513.1"/>
    </source>
</evidence>
<dbReference type="Proteomes" id="UP000657006">
    <property type="component" value="Unassembled WGS sequence"/>
</dbReference>
<keyword evidence="4" id="KW-0010">Activator</keyword>
<gene>
    <name evidence="7" type="ORF">H8730_08150</name>
</gene>
<evidence type="ECO:0000313" key="8">
    <source>
        <dbReference type="Proteomes" id="UP000657006"/>
    </source>
</evidence>
<dbReference type="InterPro" id="IPR003313">
    <property type="entry name" value="AraC-bd"/>
</dbReference>
<dbReference type="Pfam" id="PF02311">
    <property type="entry name" value="AraC_binding"/>
    <property type="match status" value="1"/>
</dbReference>
<dbReference type="InterPro" id="IPR018062">
    <property type="entry name" value="HTH_AraC-typ_CS"/>
</dbReference>
<dbReference type="PRINTS" id="PR00032">
    <property type="entry name" value="HTHARAC"/>
</dbReference>
<dbReference type="PANTHER" id="PTHR46796:SF13">
    <property type="entry name" value="HTH-TYPE TRANSCRIPTIONAL ACTIVATOR RHAS"/>
    <property type="match status" value="1"/>
</dbReference>
<dbReference type="SUPFAM" id="SSF46689">
    <property type="entry name" value="Homeodomain-like"/>
    <property type="match status" value="2"/>
</dbReference>
<reference evidence="7" key="1">
    <citation type="submission" date="2020-08" db="EMBL/GenBank/DDBJ databases">
        <title>Genome public.</title>
        <authorList>
            <person name="Liu C."/>
            <person name="Sun Q."/>
        </authorList>
    </citation>
    <scope>NUCLEOTIDE SEQUENCE</scope>
    <source>
        <strain evidence="7">NSJ-32</strain>
    </source>
</reference>
<keyword evidence="2" id="KW-0805">Transcription regulation</keyword>
<dbReference type="PROSITE" id="PS01124">
    <property type="entry name" value="HTH_ARAC_FAMILY_2"/>
    <property type="match status" value="1"/>
</dbReference>
<sequence length="278" mass="31019">MYLIDGTTYNTDGVSKEFLWVNNCGFQGGNGDSLAIRRPAGRKDYQIIYLSKGSGFYHLGGCFRQVDAGNIVLYLPGEPQIYEYRTDCPHEAFWIHFTGVGAGQLLQAAGLQGSVISVGVDAAVLELFRRVMREIQRQPDGYQLMCAALLAELIALLGRKQRLAEGPEDPLERVAPAVDYIHDHYQSAIPLEDCAALCQMSKYHFIRQFTALTGSSPHAYQTLLRLQKAQELLADSTLNISEVAAVVGYNNPLYFSRIFKKYVGSPPRDYQIQARNSR</sequence>
<accession>A0A926I1J3</accession>
<protein>
    <submittedName>
        <fullName evidence="7">Helix-turn-helix transcriptional regulator</fullName>
    </submittedName>
</protein>
<feature type="domain" description="HTH araC/xylS-type" evidence="6">
    <location>
        <begin position="175"/>
        <end position="273"/>
    </location>
</feature>
<evidence type="ECO:0000256" key="5">
    <source>
        <dbReference type="ARBA" id="ARBA00023163"/>
    </source>
</evidence>
<dbReference type="Pfam" id="PF12833">
    <property type="entry name" value="HTH_18"/>
    <property type="match status" value="1"/>
</dbReference>
<dbReference type="Gene3D" id="2.60.120.280">
    <property type="entry name" value="Regulatory protein AraC"/>
    <property type="match status" value="1"/>
</dbReference>
<dbReference type="RefSeq" id="WP_177720048.1">
    <property type="nucleotide sequence ID" value="NZ_JACRSQ010000010.1"/>
</dbReference>
<organism evidence="7 8">
    <name type="scientific">Bianquea renquensis</name>
    <dbReference type="NCBI Taxonomy" id="2763661"/>
    <lineage>
        <taxon>Bacteria</taxon>
        <taxon>Bacillati</taxon>
        <taxon>Bacillota</taxon>
        <taxon>Clostridia</taxon>
        <taxon>Eubacteriales</taxon>
        <taxon>Bianqueaceae</taxon>
        <taxon>Bianquea</taxon>
    </lineage>
</organism>
<evidence type="ECO:0000259" key="6">
    <source>
        <dbReference type="PROSITE" id="PS01124"/>
    </source>
</evidence>
<keyword evidence="3" id="KW-0238">DNA-binding</keyword>
<dbReference type="InterPro" id="IPR018060">
    <property type="entry name" value="HTH_AraC"/>
</dbReference>
<dbReference type="Gene3D" id="1.10.10.60">
    <property type="entry name" value="Homeodomain-like"/>
    <property type="match status" value="2"/>
</dbReference>
<dbReference type="InterPro" id="IPR037923">
    <property type="entry name" value="HTH-like"/>
</dbReference>
<evidence type="ECO:0000256" key="3">
    <source>
        <dbReference type="ARBA" id="ARBA00023125"/>
    </source>
</evidence>
<dbReference type="PANTHER" id="PTHR46796">
    <property type="entry name" value="HTH-TYPE TRANSCRIPTIONAL ACTIVATOR RHAS-RELATED"/>
    <property type="match status" value="1"/>
</dbReference>
<dbReference type="InterPro" id="IPR020449">
    <property type="entry name" value="Tscrpt_reg_AraC-type_HTH"/>
</dbReference>
<dbReference type="GO" id="GO:0043565">
    <property type="term" value="F:sequence-specific DNA binding"/>
    <property type="evidence" value="ECO:0007669"/>
    <property type="project" value="InterPro"/>
</dbReference>
<evidence type="ECO:0000256" key="1">
    <source>
        <dbReference type="ARBA" id="ARBA00022490"/>
    </source>
</evidence>
<dbReference type="SMART" id="SM00342">
    <property type="entry name" value="HTH_ARAC"/>
    <property type="match status" value="1"/>
</dbReference>
<evidence type="ECO:0000256" key="4">
    <source>
        <dbReference type="ARBA" id="ARBA00023159"/>
    </source>
</evidence>
<evidence type="ECO:0000256" key="2">
    <source>
        <dbReference type="ARBA" id="ARBA00023015"/>
    </source>
</evidence>
<dbReference type="GO" id="GO:0003700">
    <property type="term" value="F:DNA-binding transcription factor activity"/>
    <property type="evidence" value="ECO:0007669"/>
    <property type="project" value="InterPro"/>
</dbReference>
<dbReference type="InterPro" id="IPR050204">
    <property type="entry name" value="AraC_XylS_family_regulators"/>
</dbReference>
<name>A0A926I1J3_9FIRM</name>
<dbReference type="AlphaFoldDB" id="A0A926I1J3"/>
<dbReference type="InterPro" id="IPR009057">
    <property type="entry name" value="Homeodomain-like_sf"/>
</dbReference>
<keyword evidence="5" id="KW-0804">Transcription</keyword>
<proteinExistence type="predicted"/>
<dbReference type="PROSITE" id="PS00041">
    <property type="entry name" value="HTH_ARAC_FAMILY_1"/>
    <property type="match status" value="1"/>
</dbReference>
<keyword evidence="1" id="KW-0963">Cytoplasm</keyword>